<evidence type="ECO:0000313" key="5">
    <source>
        <dbReference type="EMBL" id="MBK1696671.1"/>
    </source>
</evidence>
<keyword evidence="5" id="KW-0808">Transferase</keyword>
<keyword evidence="3" id="KW-0812">Transmembrane</keyword>
<dbReference type="PANTHER" id="PTHR30576">
    <property type="entry name" value="COLANIC BIOSYNTHESIS UDP-GLUCOSE LIPID CARRIER TRANSFERASE"/>
    <property type="match status" value="1"/>
</dbReference>
<keyword evidence="2" id="KW-0270">Exopolysaccharide synthesis</keyword>
<dbReference type="AlphaFoldDB" id="A0A934UZM4"/>
<keyword evidence="3" id="KW-1133">Transmembrane helix</keyword>
<evidence type="ECO:0000313" key="6">
    <source>
        <dbReference type="Proteomes" id="UP000778970"/>
    </source>
</evidence>
<dbReference type="Proteomes" id="UP000778970">
    <property type="component" value="Unassembled WGS sequence"/>
</dbReference>
<evidence type="ECO:0000256" key="3">
    <source>
        <dbReference type="SAM" id="Phobius"/>
    </source>
</evidence>
<dbReference type="GO" id="GO:0000271">
    <property type="term" value="P:polysaccharide biosynthetic process"/>
    <property type="evidence" value="ECO:0007669"/>
    <property type="project" value="UniProtKB-KW"/>
</dbReference>
<reference evidence="5" key="1">
    <citation type="submission" date="2017-08" db="EMBL/GenBank/DDBJ databases">
        <authorList>
            <person name="Imhoff J.F."/>
            <person name="Rahn T."/>
            <person name="Kuenzel S."/>
            <person name="Neulinger S.C."/>
        </authorList>
    </citation>
    <scope>NUCLEOTIDE SEQUENCE</scope>
    <source>
        <strain evidence="5">DSM 9154</strain>
    </source>
</reference>
<dbReference type="EMBL" id="NRRE01000019">
    <property type="protein sequence ID" value="MBK1696671.1"/>
    <property type="molecule type" value="Genomic_DNA"/>
</dbReference>
<name>A0A934UZM4_9PROT</name>
<feature type="transmembrane region" description="Helical" evidence="3">
    <location>
        <begin position="12"/>
        <end position="35"/>
    </location>
</feature>
<feature type="domain" description="Bacterial sugar transferase" evidence="4">
    <location>
        <begin position="9"/>
        <end position="201"/>
    </location>
</feature>
<proteinExistence type="inferred from homology"/>
<protein>
    <submittedName>
        <fullName evidence="5">Sugar transferase</fullName>
    </submittedName>
</protein>
<dbReference type="GO" id="GO:0016780">
    <property type="term" value="F:phosphotransferase activity, for other substituted phosphate groups"/>
    <property type="evidence" value="ECO:0007669"/>
    <property type="project" value="TreeGrafter"/>
</dbReference>
<gene>
    <name evidence="5" type="ORF">CKO21_05380</name>
</gene>
<organism evidence="5 6">
    <name type="scientific">Rhodovibrio salinarum</name>
    <dbReference type="NCBI Taxonomy" id="1087"/>
    <lineage>
        <taxon>Bacteria</taxon>
        <taxon>Pseudomonadati</taxon>
        <taxon>Pseudomonadota</taxon>
        <taxon>Alphaproteobacteria</taxon>
        <taxon>Rhodospirillales</taxon>
        <taxon>Rhodovibrionaceae</taxon>
        <taxon>Rhodovibrio</taxon>
    </lineage>
</organism>
<keyword evidence="6" id="KW-1185">Reference proteome</keyword>
<evidence type="ECO:0000259" key="4">
    <source>
        <dbReference type="Pfam" id="PF02397"/>
    </source>
</evidence>
<evidence type="ECO:0000256" key="2">
    <source>
        <dbReference type="ARBA" id="ARBA00023169"/>
    </source>
</evidence>
<dbReference type="InterPro" id="IPR003362">
    <property type="entry name" value="Bact_transf"/>
</dbReference>
<dbReference type="Pfam" id="PF02397">
    <property type="entry name" value="Bac_transf"/>
    <property type="match status" value="1"/>
</dbReference>
<comment type="caution">
    <text evidence="5">The sequence shown here is derived from an EMBL/GenBank/DDBJ whole genome shotgun (WGS) entry which is preliminary data.</text>
</comment>
<dbReference type="PANTHER" id="PTHR30576:SF20">
    <property type="entry name" value="QUINOVOSAMINEPHOSPHOTRANSFERAE-RELATED"/>
    <property type="match status" value="1"/>
</dbReference>
<reference evidence="5" key="2">
    <citation type="journal article" date="2020" name="Microorganisms">
        <title>Osmotic Adaptation and Compatible Solute Biosynthesis of Phototrophic Bacteria as Revealed from Genome Analyses.</title>
        <authorList>
            <person name="Imhoff J.F."/>
            <person name="Rahn T."/>
            <person name="Kunzel S."/>
            <person name="Keller A."/>
            <person name="Neulinger S.C."/>
        </authorList>
    </citation>
    <scope>NUCLEOTIDE SEQUENCE</scope>
    <source>
        <strain evidence="5">DSM 9154</strain>
    </source>
</reference>
<accession>A0A934UZM4</accession>
<comment type="similarity">
    <text evidence="1">Belongs to the bacterial sugar transferase family.</text>
</comment>
<keyword evidence="3" id="KW-0472">Membrane</keyword>
<evidence type="ECO:0000256" key="1">
    <source>
        <dbReference type="ARBA" id="ARBA00006464"/>
    </source>
</evidence>
<sequence>MLGERVLTKRLFDILFAGAAMIAATPLLLLAYVGIRLSSQGPVVFPAQRTGKDGTVFTMPKFRTMRINDRKRSVITAPRDSRVFPFGTFLRKTKIDELPQFWAVLAGRMSIVGPRPEDPKIVDNHYTDWMLETLRVKPGITSPGALFAYAYQDYFLEQTTPYESYVEALLPRKLSLERVYVDRVGFAYDMMVIARTLVTILQMLTGRHILGTPPESEAARHWLPSDMPLLPR</sequence>